<feature type="compositionally biased region" description="Polar residues" evidence="1">
    <location>
        <begin position="772"/>
        <end position="784"/>
    </location>
</feature>
<feature type="region of interest" description="Disordered" evidence="1">
    <location>
        <begin position="765"/>
        <end position="787"/>
    </location>
</feature>
<evidence type="ECO:0000256" key="1">
    <source>
        <dbReference type="SAM" id="MobiDB-lite"/>
    </source>
</evidence>
<dbReference type="Proteomes" id="UP001161247">
    <property type="component" value="Chromosome 5"/>
</dbReference>
<organism evidence="2 3">
    <name type="scientific">Oldenlandia corymbosa var. corymbosa</name>
    <dbReference type="NCBI Taxonomy" id="529605"/>
    <lineage>
        <taxon>Eukaryota</taxon>
        <taxon>Viridiplantae</taxon>
        <taxon>Streptophyta</taxon>
        <taxon>Embryophyta</taxon>
        <taxon>Tracheophyta</taxon>
        <taxon>Spermatophyta</taxon>
        <taxon>Magnoliopsida</taxon>
        <taxon>eudicotyledons</taxon>
        <taxon>Gunneridae</taxon>
        <taxon>Pentapetalae</taxon>
        <taxon>asterids</taxon>
        <taxon>lamiids</taxon>
        <taxon>Gentianales</taxon>
        <taxon>Rubiaceae</taxon>
        <taxon>Rubioideae</taxon>
        <taxon>Spermacoceae</taxon>
        <taxon>Hedyotis-Oldenlandia complex</taxon>
        <taxon>Oldenlandia</taxon>
    </lineage>
</organism>
<gene>
    <name evidence="2" type="ORF">OLC1_LOCUS14277</name>
</gene>
<feature type="region of interest" description="Disordered" evidence="1">
    <location>
        <begin position="1"/>
        <end position="28"/>
    </location>
</feature>
<keyword evidence="3" id="KW-1185">Reference proteome</keyword>
<reference evidence="2" key="1">
    <citation type="submission" date="2023-03" db="EMBL/GenBank/DDBJ databases">
        <authorList>
            <person name="Julca I."/>
        </authorList>
    </citation>
    <scope>NUCLEOTIDE SEQUENCE</scope>
</reference>
<evidence type="ECO:0000313" key="3">
    <source>
        <dbReference type="Proteomes" id="UP001161247"/>
    </source>
</evidence>
<accession>A0AAV1DEM8</accession>
<dbReference type="PANTHER" id="PTHR31115">
    <property type="entry name" value="OS05G0107300 PROTEIN"/>
    <property type="match status" value="1"/>
</dbReference>
<protein>
    <submittedName>
        <fullName evidence="2">OLC1v1004590C4</fullName>
    </submittedName>
</protein>
<feature type="compositionally biased region" description="Polar residues" evidence="1">
    <location>
        <begin position="278"/>
        <end position="288"/>
    </location>
</feature>
<name>A0AAV1DEM8_OLDCO</name>
<evidence type="ECO:0000313" key="2">
    <source>
        <dbReference type="EMBL" id="CAI9105621.1"/>
    </source>
</evidence>
<dbReference type="EMBL" id="OX459122">
    <property type="protein sequence ID" value="CAI9105621.1"/>
    <property type="molecule type" value="Genomic_DNA"/>
</dbReference>
<proteinExistence type="predicted"/>
<dbReference type="PANTHER" id="PTHR31115:SF4">
    <property type="entry name" value="SPECTRIN BETA CHAIN, BRAIN"/>
    <property type="match status" value="1"/>
</dbReference>
<feature type="compositionally biased region" description="Polar residues" evidence="1">
    <location>
        <begin position="865"/>
        <end position="881"/>
    </location>
</feature>
<feature type="region of interest" description="Disordered" evidence="1">
    <location>
        <begin position="233"/>
        <end position="291"/>
    </location>
</feature>
<sequence>MELMPGTSKITKSVGPADQASNNTGEDDKCPKKYAIQIAILEAETAKVIANINDTAPGINFTNRSDSSSCLFTSGIGGVMKQPISKNVETIPLTGFHYRGTLLAQRQHQYLRPQENYAISSVMNNYESLMPTYSVRTSGPNFWNSFNTAPASLIAKNSNHYCPTMKTIYGNSPSSSSFYRFNESRGTETVSKQEVANADGATTSSHCRVGQHNLGSSNNMQGLGKISKVTDFTPQKEKTRSAPLRKSARGMRCSSMKDKSESGCAPSKKQRNCKAPVLTSSRKSSPENTGEFDADHEDLLAAANSVNSARARACSNPFWKKMESLFAPVAAHYLPLLKRKGVATEGSVMRKIGKADRGLVVSTDDGGRKAIKTLDVAPSLFQRLLSAIIDEEESEESYDLNEGPSNIVECIHDDFHEARMKSDVQSEATLESGKCFLRDGLSGSACASAIMTSQKVASNTFCNDDLSQADGTLCGSGLVPSNSASKTGGSSKLHNDELRQADDGASLTDAEVLFGNDLDDQNAIHSPEVDRCHCEYQELSLNEKLSLELQSIGLSCGDMPHGCNREVGINVEIKGLQRKLHQQASNINNSLKRVDAALQCEQELERRAVEESAMDQLVQMAYKKIKVRRPHKASKQVALAFANRTLLRCKEFEESGRSCFSDPFLQDIILKRPPIKVDVKPADGVKRKREAQKNAKHKDLALGPVSGVIQKRASRSDKLRNSSRIQSPNQCSGFVANKEKEQLRNQISCPDLKAKEAIPVTQPGQVGIGVSNAEQPSSHQSVPSASYDPMVEKGKMKFLHEILGPASKVNLTSQLGRIHGVTITKNRDKREVAPPSTSGNVDKPKASSKPRRTLSRIGMLELAKPSQSSTVKPGQRSALFQ</sequence>
<feature type="region of interest" description="Disordered" evidence="1">
    <location>
        <begin position="821"/>
        <end position="881"/>
    </location>
</feature>
<dbReference type="AlphaFoldDB" id="A0AAV1DEM8"/>